<dbReference type="KEGG" id="mema:MMAB1_1127"/>
<dbReference type="Proteomes" id="UP000069850">
    <property type="component" value="Chromosome 1"/>
</dbReference>
<name>A0A0X3BKD8_9EURY</name>
<dbReference type="Gene3D" id="3.40.920.10">
    <property type="entry name" value="Pyruvate-ferredoxin oxidoreductase, PFOR, domain III"/>
    <property type="match status" value="1"/>
</dbReference>
<accession>A0A0X3BKD8</accession>
<proteinExistence type="predicted"/>
<dbReference type="SUPFAM" id="SSF53323">
    <property type="entry name" value="Pyruvate-ferredoxin oxidoreductase, PFOR, domain III"/>
    <property type="match status" value="1"/>
</dbReference>
<evidence type="ECO:0000256" key="1">
    <source>
        <dbReference type="ARBA" id="ARBA00023002"/>
    </source>
</evidence>
<protein>
    <submittedName>
        <fullName evidence="3">Indolepyruvate ferredoxin oxidoreductase, beta subunit</fullName>
        <ecNumber evidence="3">1.2.7.8</ecNumber>
    </submittedName>
</protein>
<dbReference type="GO" id="GO:0043805">
    <property type="term" value="F:indolepyruvate ferredoxin oxidoreductase activity"/>
    <property type="evidence" value="ECO:0007669"/>
    <property type="project" value="UniProtKB-EC"/>
</dbReference>
<dbReference type="EC" id="1.2.7.8" evidence="3"/>
<evidence type="ECO:0000259" key="2">
    <source>
        <dbReference type="Pfam" id="PF01558"/>
    </source>
</evidence>
<sequence length="211" mass="22047">MSVGCDRQGGTAMKPSFDILIVGIGGQGTVLASNVLGEACIIEHRSVRSAETHGMAQRGGSVESHIRIDGKFGSLITPGTADLLIAFDLLEALRYRHYLPAGGRLVVNRHLVVPTSVYQQGLAVPDEESILAALSDLDVACIDAAELAEEAGSSLSQNIVMLGAASGDIPLRPETLEEAVRRCVPPKTVEVNAKAFRLGRAAAGERGAPAP</sequence>
<dbReference type="InterPro" id="IPR019752">
    <property type="entry name" value="Pyrv/ketoisovalerate_OxRed_cat"/>
</dbReference>
<dbReference type="InterPro" id="IPR002869">
    <property type="entry name" value="Pyrv_flavodox_OxRed_cen"/>
</dbReference>
<feature type="domain" description="Pyruvate/ketoisovalerate oxidoreductase catalytic" evidence="2">
    <location>
        <begin position="25"/>
        <end position="200"/>
    </location>
</feature>
<dbReference type="PANTHER" id="PTHR43854:SF1">
    <property type="entry name" value="INDOLEPYRUVATE OXIDOREDUCTASE SUBUNIT IORB"/>
    <property type="match status" value="1"/>
</dbReference>
<gene>
    <name evidence="3" type="primary">iorB</name>
    <name evidence="3" type="ORF">MMAB1_1127</name>
</gene>
<dbReference type="Pfam" id="PF01558">
    <property type="entry name" value="POR"/>
    <property type="match status" value="1"/>
</dbReference>
<evidence type="ECO:0000313" key="3">
    <source>
        <dbReference type="EMBL" id="CVK32340.1"/>
    </source>
</evidence>
<reference evidence="3 4" key="1">
    <citation type="submission" date="2016-01" db="EMBL/GenBank/DDBJ databases">
        <authorList>
            <person name="Manzoor S."/>
        </authorList>
    </citation>
    <scope>NUCLEOTIDE SEQUENCE [LARGE SCALE GENOMIC DNA]</scope>
    <source>
        <strain evidence="3">Methanoculleus sp MAB1</strain>
    </source>
</reference>
<dbReference type="InterPro" id="IPR052198">
    <property type="entry name" value="IorB_Oxidoreductase"/>
</dbReference>
<evidence type="ECO:0000313" key="4">
    <source>
        <dbReference type="Proteomes" id="UP000069850"/>
    </source>
</evidence>
<dbReference type="AlphaFoldDB" id="A0A0X3BKD8"/>
<dbReference type="PANTHER" id="PTHR43854">
    <property type="entry name" value="INDOLEPYRUVATE OXIDOREDUCTASE SUBUNIT IORB"/>
    <property type="match status" value="1"/>
</dbReference>
<dbReference type="EMBL" id="LT158599">
    <property type="protein sequence ID" value="CVK32340.1"/>
    <property type="molecule type" value="Genomic_DNA"/>
</dbReference>
<keyword evidence="1 3" id="KW-0560">Oxidoreductase</keyword>
<organism evidence="3 4">
    <name type="scientific">Methanoculleus bourgensis</name>
    <dbReference type="NCBI Taxonomy" id="83986"/>
    <lineage>
        <taxon>Archaea</taxon>
        <taxon>Methanobacteriati</taxon>
        <taxon>Methanobacteriota</taxon>
        <taxon>Stenosarchaea group</taxon>
        <taxon>Methanomicrobia</taxon>
        <taxon>Methanomicrobiales</taxon>
        <taxon>Methanomicrobiaceae</taxon>
        <taxon>Methanoculleus</taxon>
    </lineage>
</organism>
<keyword evidence="3" id="KW-0670">Pyruvate</keyword>